<dbReference type="Proteomes" id="UP000011912">
    <property type="component" value="Unassembled WGS sequence"/>
</dbReference>
<dbReference type="GO" id="GO:0006400">
    <property type="term" value="P:tRNA modification"/>
    <property type="evidence" value="ECO:0007669"/>
    <property type="project" value="UniProtKB-UniRule"/>
</dbReference>
<dbReference type="InterPro" id="IPR011063">
    <property type="entry name" value="TilS/TtcA_N"/>
</dbReference>
<dbReference type="STRING" id="1227363.D271_07369"/>
<dbReference type="Pfam" id="PF01171">
    <property type="entry name" value="ATP_bind_3"/>
    <property type="match status" value="1"/>
</dbReference>
<dbReference type="CDD" id="cd01992">
    <property type="entry name" value="TilS_N"/>
    <property type="match status" value="1"/>
</dbReference>
<feature type="domain" description="Lysidine-tRNA(Ile) synthetase C-terminal" evidence="9">
    <location>
        <begin position="373"/>
        <end position="445"/>
    </location>
</feature>
<dbReference type="SMART" id="SM00977">
    <property type="entry name" value="TilS_C"/>
    <property type="match status" value="1"/>
</dbReference>
<evidence type="ECO:0000256" key="2">
    <source>
        <dbReference type="ARBA" id="ARBA00022490"/>
    </source>
</evidence>
<dbReference type="NCBIfam" id="TIGR02433">
    <property type="entry name" value="lysidine_TilS_C"/>
    <property type="match status" value="1"/>
</dbReference>
<dbReference type="AlphaFoldDB" id="M5J5N3"/>
<dbReference type="SUPFAM" id="SSF52402">
    <property type="entry name" value="Adenine nucleotide alpha hydrolases-like"/>
    <property type="match status" value="1"/>
</dbReference>
<dbReference type="InterPro" id="IPR012796">
    <property type="entry name" value="Lysidine-tRNA-synth_C"/>
</dbReference>
<accession>M5J5N3</accession>
<keyword evidence="3 8" id="KW-0436">Ligase</keyword>
<dbReference type="GO" id="GO:0005524">
    <property type="term" value="F:ATP binding"/>
    <property type="evidence" value="ECO:0007669"/>
    <property type="project" value="UniProtKB-KW"/>
</dbReference>
<organism evidence="10 11">
    <name type="scientific">Ligilactobacillus saerimneri 30a</name>
    <dbReference type="NCBI Taxonomy" id="1227363"/>
    <lineage>
        <taxon>Bacteria</taxon>
        <taxon>Bacillati</taxon>
        <taxon>Bacillota</taxon>
        <taxon>Bacilli</taxon>
        <taxon>Lactobacillales</taxon>
        <taxon>Lactobacillaceae</taxon>
        <taxon>Ligilactobacillus</taxon>
    </lineage>
</organism>
<dbReference type="Pfam" id="PF11734">
    <property type="entry name" value="TilS_C"/>
    <property type="match status" value="1"/>
</dbReference>
<dbReference type="PANTHER" id="PTHR43033">
    <property type="entry name" value="TRNA(ILE)-LYSIDINE SYNTHASE-RELATED"/>
    <property type="match status" value="1"/>
</dbReference>
<dbReference type="EMBL" id="ANAG01000022">
    <property type="protein sequence ID" value="EKW98350.1"/>
    <property type="molecule type" value="Genomic_DNA"/>
</dbReference>
<evidence type="ECO:0000313" key="11">
    <source>
        <dbReference type="Proteomes" id="UP000011912"/>
    </source>
</evidence>
<evidence type="ECO:0000256" key="3">
    <source>
        <dbReference type="ARBA" id="ARBA00022598"/>
    </source>
</evidence>
<dbReference type="NCBIfam" id="TIGR02432">
    <property type="entry name" value="lysidine_TilS_N"/>
    <property type="match status" value="1"/>
</dbReference>
<keyword evidence="11" id="KW-1185">Reference proteome</keyword>
<reference evidence="10 11" key="1">
    <citation type="journal article" date="2013" name="Genome Announc.">
        <title>Genome Sequence of Lactobacillus saerimneri 30a (Formerly Lactobacillus sp. Strain 30a), a Reference Lactic Acid Bacterium Strain Producing Biogenic Amines.</title>
        <authorList>
            <person name="Romano A."/>
            <person name="Trip H."/>
            <person name="Campbell-Sills H."/>
            <person name="Bouchez O."/>
            <person name="Sherman D."/>
            <person name="Lolkema J.S."/>
            <person name="Lucas P.M."/>
        </authorList>
    </citation>
    <scope>NUCLEOTIDE SEQUENCE [LARGE SCALE GENOMIC DNA]</scope>
    <source>
        <strain evidence="10 11">30a</strain>
    </source>
</reference>
<comment type="function">
    <text evidence="8">Ligates lysine onto the cytidine present at position 34 of the AUA codon-specific tRNA(Ile) that contains the anticodon CAU, in an ATP-dependent manner. Cytidine is converted to lysidine, thus changing the amino acid specificity of the tRNA from methionine to isoleucine.</text>
</comment>
<keyword evidence="6" id="KW-0067">ATP-binding</keyword>
<protein>
    <recommendedName>
        <fullName evidence="8">tRNA(Ile)-lysidine synthase</fullName>
        <ecNumber evidence="8">6.3.4.19</ecNumber>
    </recommendedName>
    <alternativeName>
        <fullName evidence="8">tRNA(Ile)-2-lysyl-cytidine synthase</fullName>
    </alternativeName>
    <alternativeName>
        <fullName evidence="8">tRNA(Ile)-lysidine synthetase</fullName>
    </alternativeName>
</protein>
<comment type="subcellular location">
    <subcellularLocation>
        <location evidence="1 8">Cytoplasm</location>
    </subcellularLocation>
</comment>
<keyword evidence="2 8" id="KW-0963">Cytoplasm</keyword>
<comment type="catalytic activity">
    <reaction evidence="7 8">
        <text>cytidine(34) in tRNA(Ile2) + L-lysine + ATP = lysidine(34) in tRNA(Ile2) + AMP + diphosphate + H(+)</text>
        <dbReference type="Rhea" id="RHEA:43744"/>
        <dbReference type="Rhea" id="RHEA-COMP:10625"/>
        <dbReference type="Rhea" id="RHEA-COMP:10670"/>
        <dbReference type="ChEBI" id="CHEBI:15378"/>
        <dbReference type="ChEBI" id="CHEBI:30616"/>
        <dbReference type="ChEBI" id="CHEBI:32551"/>
        <dbReference type="ChEBI" id="CHEBI:33019"/>
        <dbReference type="ChEBI" id="CHEBI:82748"/>
        <dbReference type="ChEBI" id="CHEBI:83665"/>
        <dbReference type="ChEBI" id="CHEBI:456215"/>
        <dbReference type="EC" id="6.3.4.19"/>
    </reaction>
</comment>
<name>M5J5N3_9LACO</name>
<keyword evidence="5" id="KW-0547">Nucleotide-binding</keyword>
<evidence type="ECO:0000259" key="9">
    <source>
        <dbReference type="SMART" id="SM00977"/>
    </source>
</evidence>
<keyword evidence="4 8" id="KW-0819">tRNA processing</keyword>
<sequence length="449" mass="52639">MDLEKQFYQRIQNLGLARKKVLVAYSTGVDSTVLLHLLQTLPVAVRPQIYVAYIDHQIREQSVVETAYVKEYCRRQHLPLFVKVWPRADHPATGVEAAGREIRYHFFAETMQREGIPYLVTAHHANDQAETFLMKLLRGGDLEQLVGIRHQRQFQGKFRLVRPLLGISKATLRHYATVHQLKYFEDYTNHTDDYLRNRMRHNVVPRLQAENEQTLAHIQEYQDQLADVLMVAQAAAAAKLDEIKLRTGRYLVAYWVRLASPWKKLVLKELCRTQHVQITGEQLEQCVALLRNDSKPQGQVMLGQSWWLVKEYTVFYLAQRADNHVDSDEKYELKLNQWVNISAYERFGLFEVTTYQPELHDDVLKIDSLDKPLYIRHRRPHDRLKTTSGSQKVKRILIDHKIPRSQRDQIWLVTTDENEVLWVVGLKKSDLSRPADHAKIQYVIVHQSR</sequence>
<dbReference type="GO" id="GO:0005737">
    <property type="term" value="C:cytoplasm"/>
    <property type="evidence" value="ECO:0007669"/>
    <property type="project" value="UniProtKB-SubCell"/>
</dbReference>
<evidence type="ECO:0000256" key="8">
    <source>
        <dbReference type="HAMAP-Rule" id="MF_01161"/>
    </source>
</evidence>
<dbReference type="HAMAP" id="MF_01161">
    <property type="entry name" value="tRNA_Ile_lys_synt"/>
    <property type="match status" value="1"/>
</dbReference>
<dbReference type="InterPro" id="IPR012094">
    <property type="entry name" value="tRNA_Ile_lys_synt"/>
</dbReference>
<dbReference type="Gene3D" id="3.40.50.620">
    <property type="entry name" value="HUPs"/>
    <property type="match status" value="1"/>
</dbReference>
<dbReference type="GO" id="GO:0032267">
    <property type="term" value="F:tRNA(Ile)-lysidine synthase activity"/>
    <property type="evidence" value="ECO:0007669"/>
    <property type="project" value="UniProtKB-EC"/>
</dbReference>
<proteinExistence type="inferred from homology"/>
<dbReference type="InterPro" id="IPR014729">
    <property type="entry name" value="Rossmann-like_a/b/a_fold"/>
</dbReference>
<comment type="similarity">
    <text evidence="8">Belongs to the tRNA(Ile)-lysidine synthase family.</text>
</comment>
<evidence type="ECO:0000256" key="7">
    <source>
        <dbReference type="ARBA" id="ARBA00048539"/>
    </source>
</evidence>
<dbReference type="InterPro" id="IPR012795">
    <property type="entry name" value="tRNA_Ile_lys_synt_N"/>
</dbReference>
<dbReference type="SUPFAM" id="SSF56037">
    <property type="entry name" value="PheT/TilS domain"/>
    <property type="match status" value="1"/>
</dbReference>
<dbReference type="PANTHER" id="PTHR43033:SF1">
    <property type="entry name" value="TRNA(ILE)-LYSIDINE SYNTHASE-RELATED"/>
    <property type="match status" value="1"/>
</dbReference>
<comment type="caution">
    <text evidence="10">The sequence shown here is derived from an EMBL/GenBank/DDBJ whole genome shotgun (WGS) entry which is preliminary data.</text>
</comment>
<dbReference type="EC" id="6.3.4.19" evidence="8"/>
<gene>
    <name evidence="8" type="primary">tilS</name>
    <name evidence="10" type="ORF">D271_07369</name>
</gene>
<evidence type="ECO:0000256" key="6">
    <source>
        <dbReference type="ARBA" id="ARBA00022840"/>
    </source>
</evidence>
<evidence type="ECO:0000256" key="4">
    <source>
        <dbReference type="ARBA" id="ARBA00022694"/>
    </source>
</evidence>
<evidence type="ECO:0000313" key="10">
    <source>
        <dbReference type="EMBL" id="EKW98350.1"/>
    </source>
</evidence>
<evidence type="ECO:0000256" key="5">
    <source>
        <dbReference type="ARBA" id="ARBA00022741"/>
    </source>
</evidence>
<comment type="caution">
    <text evidence="8">Lacks conserved residue(s) required for the propagation of feature annotation.</text>
</comment>
<evidence type="ECO:0000256" key="1">
    <source>
        <dbReference type="ARBA" id="ARBA00004496"/>
    </source>
</evidence>
<dbReference type="PATRIC" id="fig|1227363.6.peg.1445"/>